<protein>
    <submittedName>
        <fullName evidence="1">Uncharacterized protein</fullName>
    </submittedName>
</protein>
<proteinExistence type="predicted"/>
<reference evidence="1" key="2">
    <citation type="journal article" date="2015" name="Data Brief">
        <title>Shoot transcriptome of the giant reed, Arundo donax.</title>
        <authorList>
            <person name="Barrero R.A."/>
            <person name="Guerrero F.D."/>
            <person name="Moolhuijzen P."/>
            <person name="Goolsby J.A."/>
            <person name="Tidwell J."/>
            <person name="Bellgard S.E."/>
            <person name="Bellgard M.I."/>
        </authorList>
    </citation>
    <scope>NUCLEOTIDE SEQUENCE</scope>
    <source>
        <tissue evidence="1">Shoot tissue taken approximately 20 cm above the soil surface</tissue>
    </source>
</reference>
<reference evidence="1" key="1">
    <citation type="submission" date="2014-09" db="EMBL/GenBank/DDBJ databases">
        <authorList>
            <person name="Magalhaes I.L.F."/>
            <person name="Oliveira U."/>
            <person name="Santos F.R."/>
            <person name="Vidigal T.H.D.A."/>
            <person name="Brescovit A.D."/>
            <person name="Santos A.J."/>
        </authorList>
    </citation>
    <scope>NUCLEOTIDE SEQUENCE</scope>
    <source>
        <tissue evidence="1">Shoot tissue taken approximately 20 cm above the soil surface</tissue>
    </source>
</reference>
<sequence>MERMLLLSKFSYRKEDKMLLWSGSDKCSKRFCTGPLPVTAAWM</sequence>
<organism evidence="1">
    <name type="scientific">Arundo donax</name>
    <name type="common">Giant reed</name>
    <name type="synonym">Donax arundinaceus</name>
    <dbReference type="NCBI Taxonomy" id="35708"/>
    <lineage>
        <taxon>Eukaryota</taxon>
        <taxon>Viridiplantae</taxon>
        <taxon>Streptophyta</taxon>
        <taxon>Embryophyta</taxon>
        <taxon>Tracheophyta</taxon>
        <taxon>Spermatophyta</taxon>
        <taxon>Magnoliopsida</taxon>
        <taxon>Liliopsida</taxon>
        <taxon>Poales</taxon>
        <taxon>Poaceae</taxon>
        <taxon>PACMAD clade</taxon>
        <taxon>Arundinoideae</taxon>
        <taxon>Arundineae</taxon>
        <taxon>Arundo</taxon>
    </lineage>
</organism>
<accession>A0A0A9GUD1</accession>
<name>A0A0A9GUD1_ARUDO</name>
<dbReference type="AlphaFoldDB" id="A0A0A9GUD1"/>
<evidence type="ECO:0000313" key="1">
    <source>
        <dbReference type="EMBL" id="JAE28605.1"/>
    </source>
</evidence>
<dbReference type="EMBL" id="GBRH01169291">
    <property type="protein sequence ID" value="JAE28605.1"/>
    <property type="molecule type" value="Transcribed_RNA"/>
</dbReference>